<protein>
    <submittedName>
        <fullName evidence="2">Uncharacterized protein</fullName>
    </submittedName>
</protein>
<dbReference type="GeneID" id="9628268"/>
<feature type="region of interest" description="Disordered" evidence="1">
    <location>
        <begin position="434"/>
        <end position="463"/>
    </location>
</feature>
<feature type="compositionally biased region" description="Pro residues" evidence="1">
    <location>
        <begin position="511"/>
        <end position="535"/>
    </location>
</feature>
<reference evidence="2 3" key="1">
    <citation type="journal article" date="2010" name="Science">
        <title>Genomic analysis of organismal complexity in the multicellular green alga Volvox carteri.</title>
        <authorList>
            <person name="Prochnik S.E."/>
            <person name="Umen J."/>
            <person name="Nedelcu A.M."/>
            <person name="Hallmann A."/>
            <person name="Miller S.M."/>
            <person name="Nishii I."/>
            <person name="Ferris P."/>
            <person name="Kuo A."/>
            <person name="Mitros T."/>
            <person name="Fritz-Laylin L.K."/>
            <person name="Hellsten U."/>
            <person name="Chapman J."/>
            <person name="Simakov O."/>
            <person name="Rensing S.A."/>
            <person name="Terry A."/>
            <person name="Pangilinan J."/>
            <person name="Kapitonov V."/>
            <person name="Jurka J."/>
            <person name="Salamov A."/>
            <person name="Shapiro H."/>
            <person name="Schmutz J."/>
            <person name="Grimwood J."/>
            <person name="Lindquist E."/>
            <person name="Lucas S."/>
            <person name="Grigoriev I.V."/>
            <person name="Schmitt R."/>
            <person name="Kirk D."/>
            <person name="Rokhsar D.S."/>
        </authorList>
    </citation>
    <scope>NUCLEOTIDE SEQUENCE [LARGE SCALE GENOMIC DNA]</scope>
    <source>
        <strain evidence="3">f. Nagariensis / Eve</strain>
    </source>
</reference>
<accession>D8UJI0</accession>
<dbReference type="AlphaFoldDB" id="D8UJI0"/>
<feature type="compositionally biased region" description="Low complexity" evidence="1">
    <location>
        <begin position="186"/>
        <end position="197"/>
    </location>
</feature>
<keyword evidence="3" id="KW-1185">Reference proteome</keyword>
<organism evidence="3">
    <name type="scientific">Volvox carteri f. nagariensis</name>
    <dbReference type="NCBI Taxonomy" id="3068"/>
    <lineage>
        <taxon>Eukaryota</taxon>
        <taxon>Viridiplantae</taxon>
        <taxon>Chlorophyta</taxon>
        <taxon>core chlorophytes</taxon>
        <taxon>Chlorophyceae</taxon>
        <taxon>CS clade</taxon>
        <taxon>Chlamydomonadales</taxon>
        <taxon>Volvocaceae</taxon>
        <taxon>Volvox</taxon>
    </lineage>
</organism>
<evidence type="ECO:0000256" key="1">
    <source>
        <dbReference type="SAM" id="MobiDB-lite"/>
    </source>
</evidence>
<sequence>MSCRRMSCLGVTHRPGFRVPSVGSAKAGLMDSIRSINPNARLNYAKGLTIEVPDGSAVGSGGPESLAAGLPPGHNFLSSLHLHHQQAAPALGAGLMYGGGGSGGIPLTPHSTASLAALTAAASGGLAVPPYVPVPVPVPYMMPPTPHGGGVNAAGGSMMGYLLPYQQDMYQALMDRLTTPRTSFAGSRSGRRTSISSVHTPRMSEAGPYGAQQYGSVSPATGNGNGFGAVSELERIVTNDPAPSGYTYVVPRAALGQLINRVYPGLRDRERAYLVGVLAACLPYKMASYTEDDVLHAVRQGAAIERAVQERRLPGDMVAVAARLADDVMGNAATYGTARTAFQEADRFRRGYLPLTEAARMLTRLNAVPPTAVAWLMAGLAHYAATALQGAADLSYKELGAGLLYMSDSAATAAAAPSAQLPYYSSYDQKDSYAVPPDSTTPYPSPFTGPHYPVQQPPYGAGGPSYGAAAPSYVERYPSLSSVPSMGTAPPQSPGSYDSRYPLSPRVSYSGPPPPYGSPHPYNHPPNPYGGPPSPHGVSPNPYSAYPMGPYGSPPLSPHVGSLSYPGMPPPPPPHSPYGSYTAASHIPVATALDYPTAPLAAGGGPAAAAGLSLGTAYMMWTHDNRQAVVQKHLSEVLKGRVAELEVQKGALEKEAGLQTKILDLSNALLANETAQRDVLGLIQSYTGAGTPPVSVAEMVGRIRTTLEEALQLAKSASAPSPLGGPGLGQGASGPSDFDSLLDALTNARWVGGQPVSTETLRTALSLRRDAFALRRAHTAAMLELEARRQGMQVASQEAQQAMSIQLQLLQLLPVNAANVSAPYSFMTGSRAPSTGGLPPAIYPAPLHD</sequence>
<dbReference type="RefSeq" id="XP_002958809.1">
    <property type="nucleotide sequence ID" value="XM_002958763.1"/>
</dbReference>
<proteinExistence type="predicted"/>
<gene>
    <name evidence="2" type="ORF">VOLCADRAFT_108330</name>
</gene>
<name>D8UJI0_VOLCA</name>
<evidence type="ECO:0000313" key="2">
    <source>
        <dbReference type="EMBL" id="EFJ40113.1"/>
    </source>
</evidence>
<dbReference type="InParanoid" id="D8UJI0"/>
<dbReference type="STRING" id="3068.D8UJI0"/>
<dbReference type="KEGG" id="vcn:VOLCADRAFT_108330"/>
<evidence type="ECO:0000313" key="3">
    <source>
        <dbReference type="Proteomes" id="UP000001058"/>
    </source>
</evidence>
<feature type="region of interest" description="Disordered" evidence="1">
    <location>
        <begin position="181"/>
        <end position="203"/>
    </location>
</feature>
<dbReference type="EMBL" id="GL378427">
    <property type="protein sequence ID" value="EFJ40113.1"/>
    <property type="molecule type" value="Genomic_DNA"/>
</dbReference>
<dbReference type="Proteomes" id="UP000001058">
    <property type="component" value="Unassembled WGS sequence"/>
</dbReference>
<feature type="region of interest" description="Disordered" evidence="1">
    <location>
        <begin position="481"/>
        <end position="536"/>
    </location>
</feature>
<dbReference type="OrthoDB" id="533661at2759"/>